<dbReference type="GO" id="GO:0006355">
    <property type="term" value="P:regulation of DNA-templated transcription"/>
    <property type="evidence" value="ECO:0007669"/>
    <property type="project" value="InterPro"/>
</dbReference>
<proteinExistence type="predicted"/>
<dbReference type="SUPFAM" id="SSF52172">
    <property type="entry name" value="CheY-like"/>
    <property type="match status" value="2"/>
</dbReference>
<dbReference type="NCBIfam" id="TIGR00229">
    <property type="entry name" value="sensory_box"/>
    <property type="match status" value="2"/>
</dbReference>
<keyword evidence="13 15" id="KW-0472">Membrane</keyword>
<comment type="subcellular location">
    <subcellularLocation>
        <location evidence="2">Cell membrane</location>
        <topology evidence="2">Multi-pass membrane protein</topology>
    </subcellularLocation>
</comment>
<dbReference type="SMART" id="SM00448">
    <property type="entry name" value="REC"/>
    <property type="match status" value="2"/>
</dbReference>
<evidence type="ECO:0000259" key="20">
    <source>
        <dbReference type="PROSITE" id="PS50894"/>
    </source>
</evidence>
<feature type="domain" description="Response regulatory" evidence="17">
    <location>
        <begin position="1008"/>
        <end position="1125"/>
    </location>
</feature>
<evidence type="ECO:0000259" key="17">
    <source>
        <dbReference type="PROSITE" id="PS50110"/>
    </source>
</evidence>
<dbReference type="InterPro" id="IPR004358">
    <property type="entry name" value="Sig_transdc_His_kin-like_C"/>
</dbReference>
<evidence type="ECO:0000313" key="21">
    <source>
        <dbReference type="EMBL" id="OIQ90196.1"/>
    </source>
</evidence>
<dbReference type="InterPro" id="IPR005467">
    <property type="entry name" value="His_kinase_dom"/>
</dbReference>
<dbReference type="CDD" id="cd00082">
    <property type="entry name" value="HisKA"/>
    <property type="match status" value="1"/>
</dbReference>
<dbReference type="InterPro" id="IPR000700">
    <property type="entry name" value="PAS-assoc_C"/>
</dbReference>
<evidence type="ECO:0000256" key="11">
    <source>
        <dbReference type="ARBA" id="ARBA00022989"/>
    </source>
</evidence>
<evidence type="ECO:0000256" key="5">
    <source>
        <dbReference type="ARBA" id="ARBA00022553"/>
    </source>
</evidence>
<feature type="transmembrane region" description="Helical" evidence="15">
    <location>
        <begin position="21"/>
        <end position="46"/>
    </location>
</feature>
<dbReference type="InterPro" id="IPR003594">
    <property type="entry name" value="HATPase_dom"/>
</dbReference>
<dbReference type="SMART" id="SM00388">
    <property type="entry name" value="HisKA"/>
    <property type="match status" value="1"/>
</dbReference>
<accession>A0A1J5RDK0</accession>
<dbReference type="PANTHER" id="PTHR45339">
    <property type="entry name" value="HYBRID SIGNAL TRANSDUCTION HISTIDINE KINASE J"/>
    <property type="match status" value="1"/>
</dbReference>
<evidence type="ECO:0000259" key="19">
    <source>
        <dbReference type="PROSITE" id="PS50113"/>
    </source>
</evidence>
<dbReference type="PRINTS" id="PR00344">
    <property type="entry name" value="BCTRLSENSOR"/>
</dbReference>
<dbReference type="AlphaFoldDB" id="A0A1J5RDK0"/>
<dbReference type="Pfam" id="PF00512">
    <property type="entry name" value="HisKA"/>
    <property type="match status" value="1"/>
</dbReference>
<dbReference type="PROSITE" id="PS50110">
    <property type="entry name" value="RESPONSE_REGULATORY"/>
    <property type="match status" value="2"/>
</dbReference>
<dbReference type="GO" id="GO:0005524">
    <property type="term" value="F:ATP binding"/>
    <property type="evidence" value="ECO:0007669"/>
    <property type="project" value="UniProtKB-KW"/>
</dbReference>
<dbReference type="CDD" id="cd00130">
    <property type="entry name" value="PAS"/>
    <property type="match status" value="2"/>
</dbReference>
<dbReference type="InterPro" id="IPR001789">
    <property type="entry name" value="Sig_transdc_resp-reg_receiver"/>
</dbReference>
<dbReference type="PROSITE" id="PS50113">
    <property type="entry name" value="PAC"/>
    <property type="match status" value="2"/>
</dbReference>
<comment type="catalytic activity">
    <reaction evidence="1">
        <text>ATP + protein L-histidine = ADP + protein N-phospho-L-histidine.</text>
        <dbReference type="EC" id="2.7.13.3"/>
    </reaction>
</comment>
<dbReference type="GO" id="GO:0000155">
    <property type="term" value="F:phosphorelay sensor kinase activity"/>
    <property type="evidence" value="ECO:0007669"/>
    <property type="project" value="InterPro"/>
</dbReference>
<dbReference type="InterPro" id="IPR036097">
    <property type="entry name" value="HisK_dim/P_sf"/>
</dbReference>
<dbReference type="InterPro" id="IPR036890">
    <property type="entry name" value="HATPase_C_sf"/>
</dbReference>
<evidence type="ECO:0000256" key="7">
    <source>
        <dbReference type="ARBA" id="ARBA00022692"/>
    </source>
</evidence>
<organism evidence="21">
    <name type="scientific">mine drainage metagenome</name>
    <dbReference type="NCBI Taxonomy" id="410659"/>
    <lineage>
        <taxon>unclassified sequences</taxon>
        <taxon>metagenomes</taxon>
        <taxon>ecological metagenomes</taxon>
    </lineage>
</organism>
<keyword evidence="7 15" id="KW-0812">Transmembrane</keyword>
<evidence type="ECO:0000256" key="12">
    <source>
        <dbReference type="ARBA" id="ARBA00023012"/>
    </source>
</evidence>
<dbReference type="Pfam" id="PF13426">
    <property type="entry name" value="PAS_9"/>
    <property type="match status" value="1"/>
</dbReference>
<dbReference type="FunFam" id="1.10.287.130:FF:000038">
    <property type="entry name" value="Sensory transduction histidine kinase"/>
    <property type="match status" value="1"/>
</dbReference>
<evidence type="ECO:0000256" key="10">
    <source>
        <dbReference type="ARBA" id="ARBA00022840"/>
    </source>
</evidence>
<dbReference type="SUPFAM" id="SSF47384">
    <property type="entry name" value="Homodimeric domain of signal transducing histidine kinase"/>
    <property type="match status" value="1"/>
</dbReference>
<keyword evidence="6 21" id="KW-0808">Transferase</keyword>
<feature type="domain" description="HPt" evidence="20">
    <location>
        <begin position="1164"/>
        <end position="1257"/>
    </location>
</feature>
<dbReference type="InterPro" id="IPR011006">
    <property type="entry name" value="CheY-like_superfamily"/>
</dbReference>
<sequence length="1268" mass="139073">MDDPRMAEADRERRAVRQRRGRGILLLGVAVPVAWLVSTLFCTLWFEARLDDMVRQARDNALAARRDVRLELQTSLSHVVGLTRDFAADPQVIDLLKAPKESALARRANVVLANRTRELGMDLAWLMDSRGNCLAASDFDDPITLVGGNFSDRQYFQLARRGVMGRQFAVGRLTSIPGLYFSAPVWEGDTVIGVMALKINLTSLAAEIMHNSSFVTDQQGVVILSHTPADLFRALDGGSVHALSREARLAQYKRADLPPMPLEQAHYPHHPEIMRVGTAGTLAVVSSEDLPVEGLSIHALGELNQLGQLAADRDHLQQGLTAGLTLLFWSVVAALTWWRRAQRQVERLRQAEEQFRAAFQYADIGKALIAPDERFLQVNAALCRLLGHDENALLSLSMRDLAHPDDRDIDRALIQDCLARKRSGYQLEKRYLDRRGNTVWGLQTMTLLRDAQGQPLHFICQLQDFSERHRSEEALRGYVREIQDLYDHAPCGYHSLDSDGVIVRINDTELSWLGYDWKEVVGHLRIQDLLTPDSLLMFEATFEQFKRQGYLSDMVLEIRRKDGSVMPVLVSATAIYDGQGNYLMSRSTVYDMTERKRIEDDLANAKMAAEAANRAKSDFVANMSHEIRTPMNAVLGLTHLLRKGTLAADQRALVDKIAISARSLLGIIDEILDFSKIEAGRLQLEHIEFDLERVLEGLATVMSINASAKDLELIIDVGADVPRTLKGDPSRLQQVLINLAGNALKFTERGEVAVRISKAADLADGRVMLTVSVKDTGIGISEEQQARLFTPFTQADTTTTRRFGGTGLGLVICKRLLEMMGGTIRLTSRVGEGSEFVVDLPFGLGRQAPPEKSRVLEALSVLVVDDNATARRALVSAVEALGWTAAVAVSGPEAMDRHGEAERAGRPFDLWLVDLRMPGLDGLGTAERARRAGWSDLPIVVMASAFDRDEVMASHRAALVDGVLLKPVTYSALFNVVAEAQAHRLGVTPLVEEASARAGEGDPLAGLRLLLVEDNAINQEVAQFILEEKGAQVEIAGDGLQAVERLRQGGGDFDLVLMDVQMPEMDGFEATRLIRGELGLTLPVLALTAGVRDADRAQCLACGMNDFIAKPFDLEQMVAVILKHSRAAAAAPMPAPGAAAPPPDDATDALALFDARQGLLRLGDEGQLHRLLRRLVAESGTTLEAARAALLRGDRRETAARLHALRGAAANVAALRLASRATETEAALLDGQDARARALLELTERDFAELCLYVRTHLPLTGDVTTQA</sequence>
<dbReference type="Pfam" id="PF01627">
    <property type="entry name" value="Hpt"/>
    <property type="match status" value="1"/>
</dbReference>
<dbReference type="InterPro" id="IPR013767">
    <property type="entry name" value="PAS_fold"/>
</dbReference>
<keyword evidence="10" id="KW-0067">ATP-binding</keyword>
<evidence type="ECO:0000256" key="2">
    <source>
        <dbReference type="ARBA" id="ARBA00004651"/>
    </source>
</evidence>
<evidence type="ECO:0000259" key="16">
    <source>
        <dbReference type="PROSITE" id="PS50109"/>
    </source>
</evidence>
<dbReference type="InterPro" id="IPR036641">
    <property type="entry name" value="HPT_dom_sf"/>
</dbReference>
<dbReference type="SUPFAM" id="SSF55785">
    <property type="entry name" value="PYP-like sensor domain (PAS domain)"/>
    <property type="match status" value="2"/>
</dbReference>
<keyword evidence="4" id="KW-1003">Cell membrane</keyword>
<dbReference type="PROSITE" id="PS50109">
    <property type="entry name" value="HIS_KIN"/>
    <property type="match status" value="1"/>
</dbReference>
<evidence type="ECO:0000256" key="9">
    <source>
        <dbReference type="ARBA" id="ARBA00022777"/>
    </source>
</evidence>
<feature type="domain" description="PAC" evidence="19">
    <location>
        <begin position="552"/>
        <end position="604"/>
    </location>
</feature>
<comment type="caution">
    <text evidence="21">The sequence shown here is derived from an EMBL/GenBank/DDBJ whole genome shotgun (WGS) entry which is preliminary data.</text>
</comment>
<dbReference type="FunFam" id="3.30.565.10:FF:000010">
    <property type="entry name" value="Sensor histidine kinase RcsC"/>
    <property type="match status" value="1"/>
</dbReference>
<evidence type="ECO:0000256" key="3">
    <source>
        <dbReference type="ARBA" id="ARBA00012438"/>
    </source>
</evidence>
<dbReference type="SMART" id="SM00091">
    <property type="entry name" value="PAS"/>
    <property type="match status" value="2"/>
</dbReference>
<dbReference type="SUPFAM" id="SSF55874">
    <property type="entry name" value="ATPase domain of HSP90 chaperone/DNA topoisomerase II/histidine kinase"/>
    <property type="match status" value="1"/>
</dbReference>
<dbReference type="SUPFAM" id="SSF103190">
    <property type="entry name" value="Sensory domain-like"/>
    <property type="match status" value="1"/>
</dbReference>
<name>A0A1J5RDK0_9ZZZZ</name>
<dbReference type="InterPro" id="IPR001610">
    <property type="entry name" value="PAC"/>
</dbReference>
<evidence type="ECO:0000256" key="15">
    <source>
        <dbReference type="SAM" id="Phobius"/>
    </source>
</evidence>
<feature type="domain" description="PAS" evidence="18">
    <location>
        <begin position="351"/>
        <end position="421"/>
    </location>
</feature>
<evidence type="ECO:0000259" key="18">
    <source>
        <dbReference type="PROSITE" id="PS50112"/>
    </source>
</evidence>
<dbReference type="Gene3D" id="3.30.450.20">
    <property type="entry name" value="PAS domain"/>
    <property type="match status" value="4"/>
</dbReference>
<dbReference type="SMART" id="SM00387">
    <property type="entry name" value="HATPase_c"/>
    <property type="match status" value="1"/>
</dbReference>
<keyword evidence="8" id="KW-0547">Nucleotide-binding</keyword>
<keyword evidence="11 15" id="KW-1133">Transmembrane helix</keyword>
<evidence type="ECO:0000256" key="1">
    <source>
        <dbReference type="ARBA" id="ARBA00000085"/>
    </source>
</evidence>
<dbReference type="Pfam" id="PF00989">
    <property type="entry name" value="PAS"/>
    <property type="match status" value="1"/>
</dbReference>
<evidence type="ECO:0000256" key="6">
    <source>
        <dbReference type="ARBA" id="ARBA00022679"/>
    </source>
</evidence>
<dbReference type="InterPro" id="IPR029151">
    <property type="entry name" value="Sensor-like_sf"/>
</dbReference>
<keyword evidence="5" id="KW-0597">Phosphoprotein</keyword>
<feature type="domain" description="PAS" evidence="18">
    <location>
        <begin position="478"/>
        <end position="549"/>
    </location>
</feature>
<keyword evidence="14" id="KW-0131">Cell cycle</keyword>
<dbReference type="InterPro" id="IPR035965">
    <property type="entry name" value="PAS-like_dom_sf"/>
</dbReference>
<keyword evidence="12" id="KW-0902">Two-component regulatory system</keyword>
<dbReference type="EC" id="2.7.13.3" evidence="3"/>
<feature type="domain" description="PAC" evidence="19">
    <location>
        <begin position="425"/>
        <end position="477"/>
    </location>
</feature>
<feature type="domain" description="Response regulatory" evidence="17">
    <location>
        <begin position="860"/>
        <end position="981"/>
    </location>
</feature>
<evidence type="ECO:0000256" key="13">
    <source>
        <dbReference type="ARBA" id="ARBA00023136"/>
    </source>
</evidence>
<dbReference type="InterPro" id="IPR008207">
    <property type="entry name" value="Sig_transdc_His_kin_Hpt_dom"/>
</dbReference>
<dbReference type="InterPro" id="IPR000014">
    <property type="entry name" value="PAS"/>
</dbReference>
<dbReference type="Gene3D" id="1.20.120.160">
    <property type="entry name" value="HPT domain"/>
    <property type="match status" value="1"/>
</dbReference>
<keyword evidence="9 21" id="KW-0418">Kinase</keyword>
<dbReference type="Gene3D" id="3.40.50.2300">
    <property type="match status" value="2"/>
</dbReference>
<protein>
    <recommendedName>
        <fullName evidence="3">histidine kinase</fullName>
        <ecNumber evidence="3">2.7.13.3</ecNumber>
    </recommendedName>
</protein>
<dbReference type="PROSITE" id="PS50894">
    <property type="entry name" value="HPT"/>
    <property type="match status" value="1"/>
</dbReference>
<dbReference type="PANTHER" id="PTHR45339:SF1">
    <property type="entry name" value="HYBRID SIGNAL TRANSDUCTION HISTIDINE KINASE J"/>
    <property type="match status" value="1"/>
</dbReference>
<feature type="domain" description="Histidine kinase" evidence="16">
    <location>
        <begin position="622"/>
        <end position="844"/>
    </location>
</feature>
<dbReference type="PROSITE" id="PS50112">
    <property type="entry name" value="PAS"/>
    <property type="match status" value="2"/>
</dbReference>
<gene>
    <name evidence="21" type="primary">barA_22</name>
    <name evidence="21" type="ORF">GALL_278820</name>
</gene>
<evidence type="ECO:0000256" key="14">
    <source>
        <dbReference type="ARBA" id="ARBA00023306"/>
    </source>
</evidence>
<dbReference type="Pfam" id="PF00072">
    <property type="entry name" value="Response_reg"/>
    <property type="match status" value="2"/>
</dbReference>
<dbReference type="SMART" id="SM00086">
    <property type="entry name" value="PAC"/>
    <property type="match status" value="2"/>
</dbReference>
<dbReference type="Gene3D" id="1.10.287.130">
    <property type="match status" value="1"/>
</dbReference>
<dbReference type="EMBL" id="MLJW01000300">
    <property type="protein sequence ID" value="OIQ90196.1"/>
    <property type="molecule type" value="Genomic_DNA"/>
</dbReference>
<dbReference type="CDD" id="cd17546">
    <property type="entry name" value="REC_hyHK_CKI1_RcsC-like"/>
    <property type="match status" value="2"/>
</dbReference>
<dbReference type="InterPro" id="IPR003661">
    <property type="entry name" value="HisK_dim/P_dom"/>
</dbReference>
<dbReference type="Gene3D" id="3.30.565.10">
    <property type="entry name" value="Histidine kinase-like ATPase, C-terminal domain"/>
    <property type="match status" value="1"/>
</dbReference>
<dbReference type="GO" id="GO:0005886">
    <property type="term" value="C:plasma membrane"/>
    <property type="evidence" value="ECO:0007669"/>
    <property type="project" value="UniProtKB-SubCell"/>
</dbReference>
<dbReference type="CDD" id="cd16922">
    <property type="entry name" value="HATPase_EvgS-ArcB-TorS-like"/>
    <property type="match status" value="1"/>
</dbReference>
<dbReference type="SUPFAM" id="SSF47226">
    <property type="entry name" value="Histidine-containing phosphotransfer domain, HPT domain"/>
    <property type="match status" value="1"/>
</dbReference>
<reference evidence="21" key="1">
    <citation type="submission" date="2016-10" db="EMBL/GenBank/DDBJ databases">
        <title>Sequence of Gallionella enrichment culture.</title>
        <authorList>
            <person name="Poehlein A."/>
            <person name="Muehling M."/>
            <person name="Daniel R."/>
        </authorList>
    </citation>
    <scope>NUCLEOTIDE SEQUENCE</scope>
</reference>
<evidence type="ECO:0000256" key="4">
    <source>
        <dbReference type="ARBA" id="ARBA00022475"/>
    </source>
</evidence>
<dbReference type="Pfam" id="PF02518">
    <property type="entry name" value="HATPase_c"/>
    <property type="match status" value="1"/>
</dbReference>
<evidence type="ECO:0000256" key="8">
    <source>
        <dbReference type="ARBA" id="ARBA00022741"/>
    </source>
</evidence>